<evidence type="ECO:0000259" key="4">
    <source>
        <dbReference type="PROSITE" id="PS51842"/>
    </source>
</evidence>
<feature type="coiled-coil region" evidence="3">
    <location>
        <begin position="295"/>
        <end position="322"/>
    </location>
</feature>
<dbReference type="InterPro" id="IPR039008">
    <property type="entry name" value="IF_rod_dom"/>
</dbReference>
<organism evidence="5 6">
    <name type="scientific">Vicugna pacos</name>
    <name type="common">Alpaca</name>
    <name type="synonym">Lama pacos</name>
    <dbReference type="NCBI Taxonomy" id="30538"/>
    <lineage>
        <taxon>Eukaryota</taxon>
        <taxon>Metazoa</taxon>
        <taxon>Chordata</taxon>
        <taxon>Craniata</taxon>
        <taxon>Vertebrata</taxon>
        <taxon>Euteleostomi</taxon>
        <taxon>Mammalia</taxon>
        <taxon>Eutheria</taxon>
        <taxon>Laurasiatheria</taxon>
        <taxon>Artiodactyla</taxon>
        <taxon>Tylopoda</taxon>
        <taxon>Camelidae</taxon>
        <taxon>Vicugna</taxon>
    </lineage>
</organism>
<dbReference type="SMART" id="SM01391">
    <property type="entry name" value="Filament"/>
    <property type="match status" value="1"/>
</dbReference>
<evidence type="ECO:0000256" key="3">
    <source>
        <dbReference type="SAM" id="Coils"/>
    </source>
</evidence>
<keyword evidence="1" id="KW-0403">Intermediate filament</keyword>
<accession>A0A6I9IK61</accession>
<keyword evidence="2 3" id="KW-0175">Coiled coil</keyword>
<gene>
    <name evidence="6" type="primary">LOC102526144</name>
</gene>
<dbReference type="KEGG" id="vpc:102526144"/>
<dbReference type="Gene3D" id="1.20.5.500">
    <property type="entry name" value="Single helix bin"/>
    <property type="match status" value="1"/>
</dbReference>
<feature type="coiled-coil region" evidence="3">
    <location>
        <begin position="93"/>
        <end position="127"/>
    </location>
</feature>
<dbReference type="GeneID" id="102526144"/>
<dbReference type="InParanoid" id="A0A6I9IK61"/>
<dbReference type="PANTHER" id="PTHR23239">
    <property type="entry name" value="INTERMEDIATE FILAMENT"/>
    <property type="match status" value="1"/>
</dbReference>
<proteinExistence type="predicted"/>
<evidence type="ECO:0000256" key="1">
    <source>
        <dbReference type="ARBA" id="ARBA00022754"/>
    </source>
</evidence>
<reference evidence="6" key="1">
    <citation type="submission" date="2025-08" db="UniProtKB">
        <authorList>
            <consortium name="RefSeq"/>
        </authorList>
    </citation>
    <scope>IDENTIFICATION</scope>
</reference>
<dbReference type="GO" id="GO:0005882">
    <property type="term" value="C:intermediate filament"/>
    <property type="evidence" value="ECO:0007669"/>
    <property type="project" value="UniProtKB-KW"/>
</dbReference>
<keyword evidence="5" id="KW-1185">Reference proteome</keyword>
<name>A0A6I9IK61_VICPA</name>
<dbReference type="OrthoDB" id="9447587at2759"/>
<dbReference type="GO" id="GO:0005198">
    <property type="term" value="F:structural molecule activity"/>
    <property type="evidence" value="ECO:0007669"/>
    <property type="project" value="InterPro"/>
</dbReference>
<dbReference type="RefSeq" id="XP_006214350.2">
    <property type="nucleotide sequence ID" value="XM_006214288.4"/>
</dbReference>
<dbReference type="PRINTS" id="PR01248">
    <property type="entry name" value="TYPE1KERATIN"/>
</dbReference>
<dbReference type="InterPro" id="IPR002957">
    <property type="entry name" value="Keratin_I"/>
</dbReference>
<protein>
    <submittedName>
        <fullName evidence="6">Keratin, type I cytoskeletal 26</fullName>
    </submittedName>
</protein>
<dbReference type="Proteomes" id="UP001652581">
    <property type="component" value="Chromosome 16"/>
</dbReference>
<feature type="domain" description="IF rod" evidence="4">
    <location>
        <begin position="89"/>
        <end position="404"/>
    </location>
</feature>
<dbReference type="FunCoup" id="A0A6I9IK61">
    <property type="interactions" value="93"/>
</dbReference>
<dbReference type="GO" id="GO:0045109">
    <property type="term" value="P:intermediate filament organization"/>
    <property type="evidence" value="ECO:0007669"/>
    <property type="project" value="TreeGrafter"/>
</dbReference>
<dbReference type="PROSITE" id="PS51842">
    <property type="entry name" value="IF_ROD_2"/>
    <property type="match status" value="1"/>
</dbReference>
<dbReference type="AlphaFoldDB" id="A0A6I9IK61"/>
<evidence type="ECO:0000256" key="2">
    <source>
        <dbReference type="ARBA" id="ARBA00023054"/>
    </source>
</evidence>
<sequence length="475" mass="52151">MSFQLSGGSKQLCSQAGAARSSGGRTGLGAGNVCSGSGVGSSFTCTLGSVSSEGGLCNGGGGLASGGGLSSGVCAGFLGNEHGLLSGNEKVTMQNLNDRLASYLGHVRALEEANDDLEQKIKGWYEKYGPGSCRGLDHDYSRYFSVIEDLKRQIISVTTCNASIVLQNDSARLTADDFRLKFENELALHQSVEADIHGLHQVMDELTLCTTHLEIQCDALSEELMYLKKNHEEEMKALQRAAGGNVNVEIHAAPGVDLTVLLNNMRAEYQDLAEQTRKDAEAWFNKKSTSLQQQISDDAGEAAAARNELMELNRNLQTSEIELQSFVAMKSSYECSLAEMEGTFCLQLQRIQEQIRAMEEQLQQIRTETENQKLEYERLLDVKTVLEKEIETYRNLIDGEGRKSKATCYTSKRHGPINSENQVKDSKEETVIKTVMEELDQLSSVLSLRIHPVEEKSSTISNVTVEQQVSSKVPK</sequence>
<dbReference type="SUPFAM" id="SSF64593">
    <property type="entry name" value="Intermediate filament protein, coiled coil region"/>
    <property type="match status" value="2"/>
</dbReference>
<dbReference type="Gene3D" id="1.20.5.1160">
    <property type="entry name" value="Vasodilator-stimulated phosphoprotein"/>
    <property type="match status" value="1"/>
</dbReference>
<feature type="coiled-coil region" evidence="3">
    <location>
        <begin position="348"/>
        <end position="396"/>
    </location>
</feature>
<dbReference type="GO" id="GO:0030855">
    <property type="term" value="P:epithelial cell differentiation"/>
    <property type="evidence" value="ECO:0007669"/>
    <property type="project" value="TreeGrafter"/>
</dbReference>
<evidence type="ECO:0000313" key="6">
    <source>
        <dbReference type="RefSeq" id="XP_006214350.2"/>
    </source>
</evidence>
<dbReference type="Gene3D" id="1.20.5.170">
    <property type="match status" value="1"/>
</dbReference>
<dbReference type="PANTHER" id="PTHR23239:SF162">
    <property type="entry name" value="KERATIN, TYPE I CYTOSKELETAL 26"/>
    <property type="match status" value="1"/>
</dbReference>
<evidence type="ECO:0000313" key="5">
    <source>
        <dbReference type="Proteomes" id="UP001652581"/>
    </source>
</evidence>
<dbReference type="Pfam" id="PF00038">
    <property type="entry name" value="Filament"/>
    <property type="match status" value="1"/>
</dbReference>